<dbReference type="EMBL" id="FOJG01000001">
    <property type="protein sequence ID" value="SEW18771.1"/>
    <property type="molecule type" value="Genomic_DNA"/>
</dbReference>
<gene>
    <name evidence="1" type="ORF">SAMN04488122_1040</name>
</gene>
<evidence type="ECO:0000313" key="1">
    <source>
        <dbReference type="EMBL" id="SEW18771.1"/>
    </source>
</evidence>
<dbReference type="Proteomes" id="UP000199310">
    <property type="component" value="Unassembled WGS sequence"/>
</dbReference>
<dbReference type="AlphaFoldDB" id="A0A1I0PW75"/>
<evidence type="ECO:0000313" key="2">
    <source>
        <dbReference type="Proteomes" id="UP000199310"/>
    </source>
</evidence>
<reference evidence="2" key="1">
    <citation type="submission" date="2016-10" db="EMBL/GenBank/DDBJ databases">
        <authorList>
            <person name="Varghese N."/>
            <person name="Submissions S."/>
        </authorList>
    </citation>
    <scope>NUCLEOTIDE SEQUENCE [LARGE SCALE GENOMIC DNA]</scope>
    <source>
        <strain evidence="2">DSM 3695</strain>
    </source>
</reference>
<accession>A0A1I0PW75</accession>
<name>A0A1I0PW75_9BACT</name>
<proteinExistence type="predicted"/>
<organism evidence="1 2">
    <name type="scientific">Chitinophaga arvensicola</name>
    <dbReference type="NCBI Taxonomy" id="29529"/>
    <lineage>
        <taxon>Bacteria</taxon>
        <taxon>Pseudomonadati</taxon>
        <taxon>Bacteroidota</taxon>
        <taxon>Chitinophagia</taxon>
        <taxon>Chitinophagales</taxon>
        <taxon>Chitinophagaceae</taxon>
        <taxon>Chitinophaga</taxon>
    </lineage>
</organism>
<sequence length="62" mass="7080">MSKMMRIFKDGCHYGNAKIQRSCIISLNPSVYKGIIYIYPASLVLIVDPEMLQVWLMPFAAL</sequence>
<protein>
    <submittedName>
        <fullName evidence="1">Uncharacterized protein</fullName>
    </submittedName>
</protein>
<keyword evidence="2" id="KW-1185">Reference proteome</keyword>